<evidence type="ECO:0000313" key="9">
    <source>
        <dbReference type="RefSeq" id="XP_008809291.2"/>
    </source>
</evidence>
<evidence type="ECO:0000256" key="5">
    <source>
        <dbReference type="SAM" id="MobiDB-lite"/>
    </source>
</evidence>
<keyword evidence="1" id="KW-0479">Metal-binding</keyword>
<gene>
    <name evidence="9" type="primary">LOC103721038</name>
</gene>
<evidence type="ECO:0000256" key="1">
    <source>
        <dbReference type="ARBA" id="ARBA00022723"/>
    </source>
</evidence>
<reference evidence="9" key="2">
    <citation type="submission" date="2025-08" db="UniProtKB">
        <authorList>
            <consortium name="RefSeq"/>
        </authorList>
    </citation>
    <scope>IDENTIFICATION</scope>
    <source>
        <tissue evidence="9">Young leaves</tissue>
    </source>
</reference>
<keyword evidence="6" id="KW-0812">Transmembrane</keyword>
<feature type="compositionally biased region" description="Basic and acidic residues" evidence="5">
    <location>
        <begin position="245"/>
        <end position="257"/>
    </location>
</feature>
<proteinExistence type="predicted"/>
<reference evidence="8" key="1">
    <citation type="journal article" date="2019" name="Nat. Commun.">
        <title>Genome-wide association mapping of date palm fruit traits.</title>
        <authorList>
            <person name="Hazzouri K.M."/>
            <person name="Gros-Balthazard M."/>
            <person name="Flowers J.M."/>
            <person name="Copetti D."/>
            <person name="Lemansour A."/>
            <person name="Lebrun M."/>
            <person name="Masmoudi K."/>
            <person name="Ferrand S."/>
            <person name="Dhar M.I."/>
            <person name="Fresquez Z.A."/>
            <person name="Rosas U."/>
            <person name="Zhang J."/>
            <person name="Talag J."/>
            <person name="Lee S."/>
            <person name="Kudrna D."/>
            <person name="Powell R.F."/>
            <person name="Leitch I.J."/>
            <person name="Krueger R.R."/>
            <person name="Wing R.A."/>
            <person name="Amiri K.M.A."/>
            <person name="Purugganan M.D."/>
        </authorList>
    </citation>
    <scope>NUCLEOTIDE SEQUENCE [LARGE SCALE GENOMIC DNA]</scope>
    <source>
        <strain evidence="8">cv. Khalas</strain>
    </source>
</reference>
<feature type="region of interest" description="Disordered" evidence="5">
    <location>
        <begin position="234"/>
        <end position="264"/>
    </location>
</feature>
<dbReference type="InterPro" id="IPR004333">
    <property type="entry name" value="SBP_dom"/>
</dbReference>
<evidence type="ECO:0000259" key="7">
    <source>
        <dbReference type="PROSITE" id="PS51141"/>
    </source>
</evidence>
<feature type="compositionally biased region" description="Pro residues" evidence="5">
    <location>
        <begin position="82"/>
        <end position="99"/>
    </location>
</feature>
<dbReference type="Pfam" id="PF26102">
    <property type="entry name" value="Ig_SPL7"/>
    <property type="match status" value="1"/>
</dbReference>
<evidence type="ECO:0000256" key="2">
    <source>
        <dbReference type="ARBA" id="ARBA00022771"/>
    </source>
</evidence>
<dbReference type="RefSeq" id="XP_008809291.2">
    <property type="nucleotide sequence ID" value="XM_008811069.4"/>
</dbReference>
<dbReference type="GeneID" id="103721038"/>
<feature type="domain" description="SBP-type" evidence="7">
    <location>
        <begin position="167"/>
        <end position="244"/>
    </location>
</feature>
<evidence type="ECO:0000256" key="6">
    <source>
        <dbReference type="SAM" id="Phobius"/>
    </source>
</evidence>
<accession>A0A8B7CYN8</accession>
<evidence type="ECO:0000313" key="8">
    <source>
        <dbReference type="Proteomes" id="UP000228380"/>
    </source>
</evidence>
<evidence type="ECO:0000256" key="4">
    <source>
        <dbReference type="PROSITE-ProRule" id="PRU00470"/>
    </source>
</evidence>
<dbReference type="Gene3D" id="4.10.1100.10">
    <property type="entry name" value="Transcription factor, SBP-box domain"/>
    <property type="match status" value="1"/>
</dbReference>
<evidence type="ECO:0000256" key="3">
    <source>
        <dbReference type="ARBA" id="ARBA00022833"/>
    </source>
</evidence>
<dbReference type="GO" id="GO:0005634">
    <property type="term" value="C:nucleus"/>
    <property type="evidence" value="ECO:0007669"/>
    <property type="project" value="InterPro"/>
</dbReference>
<feature type="transmembrane region" description="Helical" evidence="6">
    <location>
        <begin position="823"/>
        <end position="843"/>
    </location>
</feature>
<dbReference type="Pfam" id="PF03110">
    <property type="entry name" value="SBP"/>
    <property type="match status" value="1"/>
</dbReference>
<feature type="region of interest" description="Disordered" evidence="5">
    <location>
        <begin position="71"/>
        <end position="108"/>
    </location>
</feature>
<dbReference type="AlphaFoldDB" id="A0A8B7CYN8"/>
<dbReference type="PANTHER" id="PTHR31251:SF108">
    <property type="entry name" value="SQUAMOSA PROMOTER-BINDING-LIKE PROTEIN 7"/>
    <property type="match status" value="1"/>
</dbReference>
<organism evidence="8 9">
    <name type="scientific">Phoenix dactylifera</name>
    <name type="common">Date palm</name>
    <dbReference type="NCBI Taxonomy" id="42345"/>
    <lineage>
        <taxon>Eukaryota</taxon>
        <taxon>Viridiplantae</taxon>
        <taxon>Streptophyta</taxon>
        <taxon>Embryophyta</taxon>
        <taxon>Tracheophyta</taxon>
        <taxon>Spermatophyta</taxon>
        <taxon>Magnoliopsida</taxon>
        <taxon>Liliopsida</taxon>
        <taxon>Arecaceae</taxon>
        <taxon>Coryphoideae</taxon>
        <taxon>Phoeniceae</taxon>
        <taxon>Phoenix</taxon>
    </lineage>
</organism>
<feature type="compositionally biased region" description="Basic residues" evidence="5">
    <location>
        <begin position="234"/>
        <end position="244"/>
    </location>
</feature>
<dbReference type="PROSITE" id="PS51141">
    <property type="entry name" value="ZF_SBP"/>
    <property type="match status" value="1"/>
</dbReference>
<keyword evidence="3" id="KW-0862">Zinc</keyword>
<feature type="region of interest" description="Disordered" evidence="5">
    <location>
        <begin position="757"/>
        <end position="780"/>
    </location>
</feature>
<keyword evidence="2 4" id="KW-0863">Zinc-finger</keyword>
<keyword evidence="6" id="KW-0472">Membrane</keyword>
<dbReference type="GO" id="GO:0008270">
    <property type="term" value="F:zinc ion binding"/>
    <property type="evidence" value="ECO:0007669"/>
    <property type="project" value="UniProtKB-KW"/>
</dbReference>
<dbReference type="KEGG" id="pda:103721038"/>
<dbReference type="PANTHER" id="PTHR31251">
    <property type="entry name" value="SQUAMOSA PROMOTER-BINDING-LIKE PROTEIN 4"/>
    <property type="match status" value="1"/>
</dbReference>
<dbReference type="GO" id="GO:0003677">
    <property type="term" value="F:DNA binding"/>
    <property type="evidence" value="ECO:0007669"/>
    <property type="project" value="InterPro"/>
</dbReference>
<dbReference type="SUPFAM" id="SSF103612">
    <property type="entry name" value="SBT domain"/>
    <property type="match status" value="1"/>
</dbReference>
<feature type="region of interest" description="Disordered" evidence="5">
    <location>
        <begin position="1"/>
        <end position="36"/>
    </location>
</feature>
<keyword evidence="6" id="KW-1133">Transmembrane helix</keyword>
<dbReference type="OrthoDB" id="514967at2759"/>
<dbReference type="Proteomes" id="UP000228380">
    <property type="component" value="Chromosome 13"/>
</dbReference>
<dbReference type="InterPro" id="IPR044817">
    <property type="entry name" value="SBP-like"/>
</dbReference>
<name>A0A8B7CYN8_PHODC</name>
<dbReference type="InterPro" id="IPR036893">
    <property type="entry name" value="SBP_sf"/>
</dbReference>
<sequence length="872" mass="97519">METDLNPVKAEPSPPSPAPSATASSHRSRVSEMEIPPMTDVAAAAAEAEAAVWDWENLLACTIDEEDPWMLPWESSEDGQTPIPPPPTAAEPSSLPPVPAEAAEGNNRVRKRDPRLVCPNYLAGIVPCACPEVDEMELEEEDVAEAVAGGRKRAKTGGVAAAVAAATARCQVPACEVDIRELKGYHRRHRVCLRCANASSVVLDGEHKRYCQQCGKFHLLSDFDEGKRSCRRKLERHNKRRRRKPSDSRNVVEKELEAQGDPPTDVICNGKPGKDMSNIACDTVETVVSNRSLDRETLLGSEDGNGSPICSIPSFQNDQNAGLVSLAASDEARADERIDISKSALSSTLCDNKSTYSSVCPTGRISFKLYDWNPAEFPRRLRHQIFEWLANMPVELEGYIRPGCTILTVFIAMPQFMWEKLYRDAAQYIGDLVNAPGSLLLGRGTFFIYLSHMIIHILKDGTSLMNIKMEVQAPRLHYVYPTYFEAGKPMEFVACGSNLNQPKFRFLVSFAGKYLNFDSCSVICHGKSKYYDENGVEYLHNSDHEMFRINITQTDLDVFGPAFIEVENVSGISNFVPILVGNNNVCSEMKRIQDALGEPYCADSIMSQNAVSGASPAFCEFFVSRQNAISELLLDIAWLLKEPHINERESLFSSENIQRLTSLLKFLIQNRFVSIVEVVLHYWDNIVDGKGFDKSENWYSDADMRLLHEYVNHAKEILCQITLHDVEPELDSKNSIDGNDVLQRYLKSGVVSAMPCTNQDEGARNEDGPCSATSSATQEDDENVPLVSNKIIHRRHCYPHQGSKWLRQSWGDIFPTNMMRRRLGVILMVSVVMCFAACIVLFHPHKVREFVVFRRCLFGGPMQQKIVGRHVP</sequence>
<protein>
    <submittedName>
        <fullName evidence="9">Squamosa promoter-binding-like protein 9</fullName>
    </submittedName>
</protein>
<keyword evidence="8" id="KW-1185">Reference proteome</keyword>